<evidence type="ECO:0000256" key="2">
    <source>
        <dbReference type="ARBA" id="ARBA00022679"/>
    </source>
</evidence>
<keyword evidence="3 5" id="KW-0012">Acyltransferase</keyword>
<gene>
    <name evidence="7" type="ORF">HHI36_004590</name>
</gene>
<evidence type="ECO:0000256" key="5">
    <source>
        <dbReference type="RuleBase" id="RU003801"/>
    </source>
</evidence>
<keyword evidence="2 5" id="KW-0808">Transferase</keyword>
<dbReference type="InterPro" id="IPR000542">
    <property type="entry name" value="Carn_acyl_trans"/>
</dbReference>
<protein>
    <recommendedName>
        <fullName evidence="6">Choline/carnitine acyltransferase domain-containing protein</fullName>
    </recommendedName>
</protein>
<dbReference type="AlphaFoldDB" id="A0ABD2NRW7"/>
<dbReference type="InterPro" id="IPR023213">
    <property type="entry name" value="CAT-like_dom_sf"/>
</dbReference>
<dbReference type="PROSITE" id="PS00440">
    <property type="entry name" value="ACYLTRANSF_C_2"/>
    <property type="match status" value="1"/>
</dbReference>
<sequence length="613" mass="69676">MLYPATYLHLQQNRLSTKIKFLNKLHLPSLPVPKLKQTLSKYLKSVEPFLNRYELTDTRNIVKKFEDNEGPVLQCYLEKRAENCENWLSEWWDNTAYLEYRDPVTVYSSPGLVYPLQQFANEAERLTYAAKMILGAIDYKLLIDKDLIPLEKMGKDPLDMNQYKKIYGTCRIPRPRRDELKFTPNSRHIVVVRNNNFYKMEIISENGIPSLNQIISQLSYIIKNSEILGAPIGILTADHRDRWCHAYGLLSRDEVNINTVKAIEDSLFLLCLDNPLPNWNDDTLTLAAKQCIHGGGLDGNSANRWFDKTIQFIVGIDGIVGLTYEHSPSEGQPIAVLTDHVVNYIEGNAWKSLPDIKIEKYPELLPFKLGDELNKALDVSTVTVDNLAHNLDLNVFNFTNFGKDFVKSQKLSPDSFIQIAIQYAFYRIHKVPGAHYESAATRKYIHGRTETIRSCSNESIAFAKEMLDEASTDAKKVSALRDAITAHKNYTIEALNGFGVDRHLLGLKLASKELGKELPELYKDIAFSRSSQMRLSTSQVATKCSGVMAYGPLVPNGYGCCYNPRPKDIFFALSCFEDNPETNITTFKNALENSLIDMHNLLAKTNSTNFKHY</sequence>
<name>A0ABD2NRW7_9CUCU</name>
<evidence type="ECO:0000259" key="6">
    <source>
        <dbReference type="Pfam" id="PF00755"/>
    </source>
</evidence>
<evidence type="ECO:0000256" key="4">
    <source>
        <dbReference type="PIRSR" id="PIRSR600542-1"/>
    </source>
</evidence>
<dbReference type="Gene3D" id="3.30.559.10">
    <property type="entry name" value="Chloramphenicol acetyltransferase-like domain"/>
    <property type="match status" value="1"/>
</dbReference>
<dbReference type="Pfam" id="PF00755">
    <property type="entry name" value="Carn_acyltransf"/>
    <property type="match status" value="1"/>
</dbReference>
<dbReference type="PANTHER" id="PTHR22589">
    <property type="entry name" value="CARNITINE O-ACYLTRANSFERASE"/>
    <property type="match status" value="1"/>
</dbReference>
<proteinExistence type="inferred from homology"/>
<evidence type="ECO:0000256" key="1">
    <source>
        <dbReference type="ARBA" id="ARBA00005232"/>
    </source>
</evidence>
<feature type="domain" description="Choline/carnitine acyltransferase" evidence="6">
    <location>
        <begin position="30"/>
        <end position="592"/>
    </location>
</feature>
<evidence type="ECO:0000313" key="7">
    <source>
        <dbReference type="EMBL" id="KAL3281380.1"/>
    </source>
</evidence>
<dbReference type="PROSITE" id="PS00439">
    <property type="entry name" value="ACYLTRANSF_C_1"/>
    <property type="match status" value="1"/>
</dbReference>
<dbReference type="Gene3D" id="3.30.559.70">
    <property type="entry name" value="Choline/Carnitine o-acyltransferase, domain 2"/>
    <property type="match status" value="1"/>
</dbReference>
<evidence type="ECO:0000256" key="3">
    <source>
        <dbReference type="ARBA" id="ARBA00023315"/>
    </source>
</evidence>
<dbReference type="Proteomes" id="UP001516400">
    <property type="component" value="Unassembled WGS sequence"/>
</dbReference>
<comment type="similarity">
    <text evidence="1 5">Belongs to the carnitine/choline acetyltransferase family.</text>
</comment>
<organism evidence="7 8">
    <name type="scientific">Cryptolaemus montrouzieri</name>
    <dbReference type="NCBI Taxonomy" id="559131"/>
    <lineage>
        <taxon>Eukaryota</taxon>
        <taxon>Metazoa</taxon>
        <taxon>Ecdysozoa</taxon>
        <taxon>Arthropoda</taxon>
        <taxon>Hexapoda</taxon>
        <taxon>Insecta</taxon>
        <taxon>Pterygota</taxon>
        <taxon>Neoptera</taxon>
        <taxon>Endopterygota</taxon>
        <taxon>Coleoptera</taxon>
        <taxon>Polyphaga</taxon>
        <taxon>Cucujiformia</taxon>
        <taxon>Coccinelloidea</taxon>
        <taxon>Coccinellidae</taxon>
        <taxon>Scymninae</taxon>
        <taxon>Scymnini</taxon>
        <taxon>Cryptolaemus</taxon>
    </lineage>
</organism>
<dbReference type="SUPFAM" id="SSF52777">
    <property type="entry name" value="CoA-dependent acyltransferases"/>
    <property type="match status" value="2"/>
</dbReference>
<reference evidence="7 8" key="1">
    <citation type="journal article" date="2021" name="BMC Biol.">
        <title>Horizontally acquired antibacterial genes associated with adaptive radiation of ladybird beetles.</title>
        <authorList>
            <person name="Li H.S."/>
            <person name="Tang X.F."/>
            <person name="Huang Y.H."/>
            <person name="Xu Z.Y."/>
            <person name="Chen M.L."/>
            <person name="Du X.Y."/>
            <person name="Qiu B.Y."/>
            <person name="Chen P.T."/>
            <person name="Zhang W."/>
            <person name="Slipinski A."/>
            <person name="Escalona H.E."/>
            <person name="Waterhouse R.M."/>
            <person name="Zwick A."/>
            <person name="Pang H."/>
        </authorList>
    </citation>
    <scope>NUCLEOTIDE SEQUENCE [LARGE SCALE GENOMIC DNA]</scope>
    <source>
        <strain evidence="7">SYSU2018</strain>
    </source>
</reference>
<dbReference type="FunFam" id="3.30.559.70:FF:000010">
    <property type="entry name" value="Carnitine O-Acetyl-Transferase, isoform B"/>
    <property type="match status" value="1"/>
</dbReference>
<feature type="active site" description="Proton acceptor" evidence="4">
    <location>
        <position position="326"/>
    </location>
</feature>
<accession>A0ABD2NRW7</accession>
<dbReference type="GO" id="GO:0016746">
    <property type="term" value="F:acyltransferase activity"/>
    <property type="evidence" value="ECO:0007669"/>
    <property type="project" value="UniProtKB-KW"/>
</dbReference>
<dbReference type="InterPro" id="IPR039551">
    <property type="entry name" value="Cho/carn_acyl_trans"/>
</dbReference>
<evidence type="ECO:0000313" key="8">
    <source>
        <dbReference type="Proteomes" id="UP001516400"/>
    </source>
</evidence>
<dbReference type="EMBL" id="JABFTP020000144">
    <property type="protein sequence ID" value="KAL3281380.1"/>
    <property type="molecule type" value="Genomic_DNA"/>
</dbReference>
<keyword evidence="8" id="KW-1185">Reference proteome</keyword>
<dbReference type="InterPro" id="IPR042231">
    <property type="entry name" value="Cho/carn_acyl_trans_2"/>
</dbReference>
<comment type="caution">
    <text evidence="7">The sequence shown here is derived from an EMBL/GenBank/DDBJ whole genome shotgun (WGS) entry which is preliminary data.</text>
</comment>
<dbReference type="PANTHER" id="PTHR22589:SF103">
    <property type="entry name" value="CARNITINE O-ACETYL-TRANSFERASE, ISOFORM A-RELATED"/>
    <property type="match status" value="1"/>
</dbReference>